<keyword evidence="1" id="KW-0812">Transmembrane</keyword>
<proteinExistence type="predicted"/>
<dbReference type="Proteomes" id="UP000273278">
    <property type="component" value="Chromosome"/>
</dbReference>
<evidence type="ECO:0000256" key="1">
    <source>
        <dbReference type="SAM" id="Phobius"/>
    </source>
</evidence>
<evidence type="ECO:0000313" key="3">
    <source>
        <dbReference type="Proteomes" id="UP000273278"/>
    </source>
</evidence>
<sequence length="100" mass="10693">MNKRAAAAVALAAGLLAILAVSIYVTDWNNYGDEANDVPFNGVVETDPVTGEETVDHSSLNYELFEKYGPVLLVLGILMFGAMIGGICVAREEVEKDDSN</sequence>
<reference evidence="2 3" key="1">
    <citation type="submission" date="2016-10" db="EMBL/GenBank/DDBJ databases">
        <title>Complete genome of the TMA-utilizing, human hosted archaeon Methanomethylophilus alvus Gen. nov, sp. nov., strain Mx-05, derived from a pure culture.</title>
        <authorList>
            <person name="Brugere J.-F."/>
            <person name="Ben Hania W."/>
            <person name="Chaudhary P.P."/>
            <person name="Gaci N."/>
            <person name="Borrel G."/>
            <person name="Cao Van Tuat L."/>
            <person name="Fardeau M.-L."/>
            <person name="Harris H.M.B."/>
            <person name="O'Toole P.W."/>
            <person name="Ollivier B."/>
        </authorList>
    </citation>
    <scope>NUCLEOTIDE SEQUENCE [LARGE SCALE GENOMIC DNA]</scope>
    <source>
        <strain evidence="2 3">Mx-05</strain>
    </source>
</reference>
<dbReference type="OMA" id="ICVAREE"/>
<dbReference type="EMBL" id="CP017686">
    <property type="protein sequence ID" value="AYQ54398.1"/>
    <property type="molecule type" value="Genomic_DNA"/>
</dbReference>
<dbReference type="RefSeq" id="WP_015504107.1">
    <property type="nucleotide sequence ID" value="NZ_CAYARL010000008.1"/>
</dbReference>
<name>A0A3G3IFE8_9ARCH</name>
<accession>A0A3G3IFE8</accession>
<dbReference type="InterPro" id="IPR042106">
    <property type="entry name" value="Nuo/plastoQ_OxRdtase_6_NuoJ"/>
</dbReference>
<keyword evidence="1" id="KW-1133">Transmembrane helix</keyword>
<dbReference type="Gene3D" id="1.20.120.1200">
    <property type="entry name" value="NADH-ubiquinone/plastoquinone oxidoreductase chain 6, subunit NuoJ"/>
    <property type="match status" value="1"/>
</dbReference>
<protein>
    <submittedName>
        <fullName evidence="2">Uncharacterized protein</fullName>
    </submittedName>
</protein>
<dbReference type="GeneID" id="41321001"/>
<evidence type="ECO:0000313" key="2">
    <source>
        <dbReference type="EMBL" id="AYQ54398.1"/>
    </source>
</evidence>
<feature type="transmembrane region" description="Helical" evidence="1">
    <location>
        <begin position="68"/>
        <end position="90"/>
    </location>
</feature>
<organism evidence="2 3">
    <name type="scientific">Methanomethylophilus alvi</name>
    <dbReference type="NCBI Taxonomy" id="1291540"/>
    <lineage>
        <taxon>Archaea</taxon>
        <taxon>Methanobacteriati</taxon>
        <taxon>Thermoplasmatota</taxon>
        <taxon>Thermoplasmata</taxon>
        <taxon>Methanomassiliicoccales</taxon>
        <taxon>Methanomethylophilaceae</taxon>
        <taxon>Methanomethylophilus</taxon>
    </lineage>
</organism>
<gene>
    <name evidence="2" type="ORF">BKD89_00990</name>
</gene>
<dbReference type="AlphaFoldDB" id="A0A3G3IFE8"/>
<keyword evidence="1" id="KW-0472">Membrane</keyword>